<evidence type="ECO:0000313" key="2">
    <source>
        <dbReference type="Proteomes" id="UP000274201"/>
    </source>
</evidence>
<name>A0A448V532_BARVI</name>
<organism evidence="1 2">
    <name type="scientific">Bartonella vinsonii</name>
    <name type="common">Rochalimaea vinsonii</name>
    <dbReference type="NCBI Taxonomy" id="33047"/>
    <lineage>
        <taxon>Bacteria</taxon>
        <taxon>Pseudomonadati</taxon>
        <taxon>Pseudomonadota</taxon>
        <taxon>Alphaproteobacteria</taxon>
        <taxon>Hyphomicrobiales</taxon>
        <taxon>Bartonellaceae</taxon>
        <taxon>Bartonella</taxon>
    </lineage>
</organism>
<sequence length="50" mass="5768">MKRNPYMVGDCLIALRSALLKHEMDGIFLSAKDVRELNNYLCRLAGYNHI</sequence>
<protein>
    <submittedName>
        <fullName evidence="1">Uncharacterized protein</fullName>
    </submittedName>
</protein>
<gene>
    <name evidence="1" type="ORF">NCTC12905_00526</name>
</gene>
<accession>A0A448V532</accession>
<dbReference type="Proteomes" id="UP000274201">
    <property type="component" value="Chromosome"/>
</dbReference>
<evidence type="ECO:0000313" key="1">
    <source>
        <dbReference type="EMBL" id="VEJ44883.1"/>
    </source>
</evidence>
<reference evidence="1 2" key="1">
    <citation type="submission" date="2018-12" db="EMBL/GenBank/DDBJ databases">
        <authorList>
            <consortium name="Pathogen Informatics"/>
        </authorList>
    </citation>
    <scope>NUCLEOTIDE SEQUENCE [LARGE SCALE GENOMIC DNA]</scope>
    <source>
        <strain evidence="1 2">NCTC12905</strain>
    </source>
</reference>
<dbReference type="AlphaFoldDB" id="A0A448V532"/>
<dbReference type="RefSeq" id="WP_234924866.1">
    <property type="nucleotide sequence ID" value="NZ_LR134529.1"/>
</dbReference>
<proteinExistence type="predicted"/>
<dbReference type="EMBL" id="LR134529">
    <property type="protein sequence ID" value="VEJ44883.1"/>
    <property type="molecule type" value="Genomic_DNA"/>
</dbReference>